<feature type="domain" description="Helicase C-terminal" evidence="5">
    <location>
        <begin position="198"/>
        <end position="339"/>
    </location>
</feature>
<organism evidence="6 7">
    <name type="scientific">Alkalicoccus halolimnae</name>
    <dbReference type="NCBI Taxonomy" id="1667239"/>
    <lineage>
        <taxon>Bacteria</taxon>
        <taxon>Bacillati</taxon>
        <taxon>Bacillota</taxon>
        <taxon>Bacilli</taxon>
        <taxon>Bacillales</taxon>
        <taxon>Bacillaceae</taxon>
        <taxon>Alkalicoccus</taxon>
    </lineage>
</organism>
<dbReference type="PROSITE" id="PS51194">
    <property type="entry name" value="HELICASE_CTER"/>
    <property type="match status" value="1"/>
</dbReference>
<dbReference type="KEGG" id="ahal:FTX54_014230"/>
<evidence type="ECO:0000313" key="7">
    <source>
        <dbReference type="Proteomes" id="UP000321816"/>
    </source>
</evidence>
<keyword evidence="6" id="KW-0378">Hydrolase</keyword>
<dbReference type="Gene3D" id="3.40.50.300">
    <property type="entry name" value="P-loop containing nucleotide triphosphate hydrolases"/>
    <property type="match status" value="2"/>
</dbReference>
<keyword evidence="2" id="KW-0067">ATP-binding</keyword>
<dbReference type="GO" id="GO:0005524">
    <property type="term" value="F:ATP binding"/>
    <property type="evidence" value="ECO:0007669"/>
    <property type="project" value="UniProtKB-KW"/>
</dbReference>
<dbReference type="GO" id="GO:0003677">
    <property type="term" value="F:DNA binding"/>
    <property type="evidence" value="ECO:0007669"/>
    <property type="project" value="UniProtKB-KW"/>
</dbReference>
<keyword evidence="3" id="KW-0238">DNA-binding</keyword>
<dbReference type="EMBL" id="CP144914">
    <property type="protein sequence ID" value="WWD79539.1"/>
    <property type="molecule type" value="Genomic_DNA"/>
</dbReference>
<evidence type="ECO:0000259" key="4">
    <source>
        <dbReference type="PROSITE" id="PS51192"/>
    </source>
</evidence>
<evidence type="ECO:0000259" key="5">
    <source>
        <dbReference type="PROSITE" id="PS51194"/>
    </source>
</evidence>
<proteinExistence type="predicted"/>
<dbReference type="PANTHER" id="PTHR30580">
    <property type="entry name" value="PRIMOSOMAL PROTEIN N"/>
    <property type="match status" value="1"/>
</dbReference>
<dbReference type="InterPro" id="IPR027417">
    <property type="entry name" value="P-loop_NTPase"/>
</dbReference>
<dbReference type="SMART" id="SM00487">
    <property type="entry name" value="DEXDc"/>
    <property type="match status" value="1"/>
</dbReference>
<sequence length="339" mass="38144">MQEQAANKLVDAFEKGQQKNILLWAVCGAGKTEMLFPLISTCLMQNKPVMICTPRRDVVQELEPRLTTAFPKAAVAGFYGGKKAEERYRQADIFIATTHQLLRFHQAFDLLIIDEVDAFPFTMDLRLQFAAEQARTKKALTVQVTATPSEKQRKQVKRKTLEAAIVSRRYHGYDLPVPKTVWAGNWKKNLHKGHLPAPLKTFLERNMQKQVLLFVPEVSMLPDVEKGINKFSSRIRAASVHAGEENRSDLVKAFRHKKLDVLITTTILERGITIEDVQAAVLGAEAPVFTETALIQIAGRAGRSSAFPNGEVIFFHFGKTRAMKRSIRTICRLNRGGFS</sequence>
<dbReference type="Pfam" id="PF04851">
    <property type="entry name" value="ResIII"/>
    <property type="match status" value="1"/>
</dbReference>
<dbReference type="Pfam" id="PF00271">
    <property type="entry name" value="Helicase_C"/>
    <property type="match status" value="1"/>
</dbReference>
<keyword evidence="7" id="KW-1185">Reference proteome</keyword>
<dbReference type="SMART" id="SM00490">
    <property type="entry name" value="HELICc"/>
    <property type="match status" value="1"/>
</dbReference>
<dbReference type="InterPro" id="IPR014001">
    <property type="entry name" value="Helicase_ATP-bd"/>
</dbReference>
<dbReference type="RefSeq" id="WP_187254549.1">
    <property type="nucleotide sequence ID" value="NZ_CP144914.1"/>
</dbReference>
<gene>
    <name evidence="6" type="ORF">FTX54_014230</name>
</gene>
<reference evidence="6 7" key="1">
    <citation type="submission" date="2024-01" db="EMBL/GenBank/DDBJ databases">
        <title>Complete Genome Sequence of Alkalicoccus halolimnae BZ-SZ-XJ29T, a Moderately Halophilic Bacterium Isolated from a Salt Lake.</title>
        <authorList>
            <person name="Zhao B."/>
        </authorList>
    </citation>
    <scope>NUCLEOTIDE SEQUENCE [LARGE SCALE GENOMIC DNA]</scope>
    <source>
        <strain evidence="6 7">BZ-SZ-XJ29</strain>
    </source>
</reference>
<dbReference type="PANTHER" id="PTHR30580:SF1">
    <property type="entry name" value="COMF OPERON PROTEIN 1"/>
    <property type="match status" value="1"/>
</dbReference>
<keyword evidence="6" id="KW-0347">Helicase</keyword>
<dbReference type="AlphaFoldDB" id="A0A5C7FHL0"/>
<dbReference type="SUPFAM" id="SSF52540">
    <property type="entry name" value="P-loop containing nucleoside triphosphate hydrolases"/>
    <property type="match status" value="1"/>
</dbReference>
<evidence type="ECO:0000256" key="1">
    <source>
        <dbReference type="ARBA" id="ARBA00022741"/>
    </source>
</evidence>
<dbReference type="PROSITE" id="PS51192">
    <property type="entry name" value="HELICASE_ATP_BIND_1"/>
    <property type="match status" value="1"/>
</dbReference>
<evidence type="ECO:0000256" key="3">
    <source>
        <dbReference type="ARBA" id="ARBA00023125"/>
    </source>
</evidence>
<feature type="domain" description="Helicase ATP-binding" evidence="4">
    <location>
        <begin position="12"/>
        <end position="166"/>
    </location>
</feature>
<evidence type="ECO:0000313" key="6">
    <source>
        <dbReference type="EMBL" id="WWD79539.1"/>
    </source>
</evidence>
<name>A0A5C7FHL0_9BACI</name>
<dbReference type="GO" id="GO:0006302">
    <property type="term" value="P:double-strand break repair"/>
    <property type="evidence" value="ECO:0007669"/>
    <property type="project" value="TreeGrafter"/>
</dbReference>
<keyword evidence="1" id="KW-0547">Nucleotide-binding</keyword>
<dbReference type="InterPro" id="IPR006935">
    <property type="entry name" value="Helicase/UvrB_N"/>
</dbReference>
<dbReference type="GO" id="GO:0043138">
    <property type="term" value="F:3'-5' DNA helicase activity"/>
    <property type="evidence" value="ECO:0007669"/>
    <property type="project" value="TreeGrafter"/>
</dbReference>
<dbReference type="InterPro" id="IPR001650">
    <property type="entry name" value="Helicase_C-like"/>
</dbReference>
<evidence type="ECO:0000256" key="2">
    <source>
        <dbReference type="ARBA" id="ARBA00022840"/>
    </source>
</evidence>
<dbReference type="Proteomes" id="UP000321816">
    <property type="component" value="Chromosome"/>
</dbReference>
<protein>
    <submittedName>
        <fullName evidence="6">DEAD/DEAH box helicase family protein</fullName>
    </submittedName>
</protein>
<dbReference type="GO" id="GO:0006270">
    <property type="term" value="P:DNA replication initiation"/>
    <property type="evidence" value="ECO:0007669"/>
    <property type="project" value="TreeGrafter"/>
</dbReference>
<accession>A0A5C7FHL0</accession>
<dbReference type="GO" id="GO:0016787">
    <property type="term" value="F:hydrolase activity"/>
    <property type="evidence" value="ECO:0007669"/>
    <property type="project" value="InterPro"/>
</dbReference>
<dbReference type="GO" id="GO:0006310">
    <property type="term" value="P:DNA recombination"/>
    <property type="evidence" value="ECO:0007669"/>
    <property type="project" value="TreeGrafter"/>
</dbReference>